<evidence type="ECO:0000313" key="6">
    <source>
        <dbReference type="Ensembl" id="ENSCPGP00000024827.1"/>
    </source>
</evidence>
<feature type="region of interest" description="Disordered" evidence="3">
    <location>
        <begin position="296"/>
        <end position="328"/>
    </location>
</feature>
<keyword evidence="7" id="KW-1185">Reference proteome</keyword>
<dbReference type="Proteomes" id="UP000694419">
    <property type="component" value="Unplaced"/>
</dbReference>
<dbReference type="PROSITE" id="PS51450">
    <property type="entry name" value="LRR"/>
    <property type="match status" value="2"/>
</dbReference>
<dbReference type="InterPro" id="IPR001611">
    <property type="entry name" value="Leu-rich_rpt"/>
</dbReference>
<evidence type="ECO:0000256" key="5">
    <source>
        <dbReference type="SAM" id="SignalP"/>
    </source>
</evidence>
<name>A0A8C3KP53_9CHAR</name>
<keyword evidence="4" id="KW-0812">Transmembrane</keyword>
<organism evidence="6 7">
    <name type="scientific">Calidris pygmaea</name>
    <name type="common">Spoon-billed sandpiper</name>
    <dbReference type="NCBI Taxonomy" id="425635"/>
    <lineage>
        <taxon>Eukaryota</taxon>
        <taxon>Metazoa</taxon>
        <taxon>Chordata</taxon>
        <taxon>Craniata</taxon>
        <taxon>Vertebrata</taxon>
        <taxon>Euteleostomi</taxon>
        <taxon>Archelosauria</taxon>
        <taxon>Archosauria</taxon>
        <taxon>Dinosauria</taxon>
        <taxon>Saurischia</taxon>
        <taxon>Theropoda</taxon>
        <taxon>Coelurosauria</taxon>
        <taxon>Aves</taxon>
        <taxon>Neognathae</taxon>
        <taxon>Neoaves</taxon>
        <taxon>Charadriiformes</taxon>
        <taxon>Scolopacidae</taxon>
        <taxon>Calidris</taxon>
    </lineage>
</organism>
<keyword evidence="5" id="KW-0732">Signal</keyword>
<accession>A0A8C3KP53</accession>
<evidence type="ECO:0000256" key="3">
    <source>
        <dbReference type="SAM" id="MobiDB-lite"/>
    </source>
</evidence>
<keyword evidence="4" id="KW-0472">Membrane</keyword>
<sequence length="328" mass="35214">MGHPTAPLALLTLLLLFLPPAAPSPPCFSLPSDPPAELDLTNRSHRCPELDWSLFQGQRRLVLSHNGIETLSPTSHLQPGLEELDLSYNLLRDLPPAFLSRAGGLRHLGLQHNRLRELPPDFFANATALRSLWLEGNPLPAVPPTAFQPTLRELVVLCDCRVVGSVLASCSCSQPNCSVPQCRCLTSRLVAFNLTHFHARQCQGGVGLVAGLAGAAGGVALLLVVVVVAAVVCYRRRKEATVAAGAGWGKRESAAPHGQPRYISRAEEMDGTDGTAAAAATTAPDYENIFVSPCAAPRNGWKRSWDKDDSGHRDSCPVMSRHTPRQPG</sequence>
<protein>
    <submittedName>
        <fullName evidence="6">Uncharacterized protein</fullName>
    </submittedName>
</protein>
<dbReference type="Pfam" id="PF13855">
    <property type="entry name" value="LRR_8"/>
    <property type="match status" value="1"/>
</dbReference>
<dbReference type="SMART" id="SM00369">
    <property type="entry name" value="LRR_TYP"/>
    <property type="match status" value="3"/>
</dbReference>
<feature type="transmembrane region" description="Helical" evidence="4">
    <location>
        <begin position="208"/>
        <end position="234"/>
    </location>
</feature>
<reference evidence="6" key="2">
    <citation type="submission" date="2025-09" db="UniProtKB">
        <authorList>
            <consortium name="Ensembl"/>
        </authorList>
    </citation>
    <scope>IDENTIFICATION</scope>
</reference>
<keyword evidence="4" id="KW-1133">Transmembrane helix</keyword>
<dbReference type="Gene3D" id="3.80.10.10">
    <property type="entry name" value="Ribonuclease Inhibitor"/>
    <property type="match status" value="1"/>
</dbReference>
<evidence type="ECO:0000313" key="7">
    <source>
        <dbReference type="Proteomes" id="UP000694419"/>
    </source>
</evidence>
<keyword evidence="2" id="KW-0677">Repeat</keyword>
<evidence type="ECO:0000256" key="1">
    <source>
        <dbReference type="ARBA" id="ARBA00022614"/>
    </source>
</evidence>
<dbReference type="SUPFAM" id="SSF52058">
    <property type="entry name" value="L domain-like"/>
    <property type="match status" value="1"/>
</dbReference>
<reference evidence="6" key="1">
    <citation type="submission" date="2025-08" db="UniProtKB">
        <authorList>
            <consortium name="Ensembl"/>
        </authorList>
    </citation>
    <scope>IDENTIFICATION</scope>
</reference>
<dbReference type="Ensembl" id="ENSCPGT00000027112.1">
    <property type="protein sequence ID" value="ENSCPGP00000024827.1"/>
    <property type="gene ID" value="ENSCPGG00000017094.1"/>
</dbReference>
<dbReference type="PANTHER" id="PTHR20878:SF0">
    <property type="entry name" value="LEUCINE-RICH REPEAT-CONTAINING PROTEIN 25"/>
    <property type="match status" value="1"/>
</dbReference>
<proteinExistence type="predicted"/>
<dbReference type="InterPro" id="IPR039243">
    <property type="entry name" value="LRRC25"/>
</dbReference>
<dbReference type="AlphaFoldDB" id="A0A8C3KP53"/>
<dbReference type="InterPro" id="IPR032675">
    <property type="entry name" value="LRR_dom_sf"/>
</dbReference>
<feature type="chain" id="PRO_5034648845" evidence="5">
    <location>
        <begin position="24"/>
        <end position="328"/>
    </location>
</feature>
<keyword evidence="1" id="KW-0433">Leucine-rich repeat</keyword>
<evidence type="ECO:0000256" key="4">
    <source>
        <dbReference type="SAM" id="Phobius"/>
    </source>
</evidence>
<dbReference type="PANTHER" id="PTHR20878">
    <property type="entry name" value="LEUCINE-RICH REPEAT CONTAINING PROTEIN 25"/>
    <property type="match status" value="1"/>
</dbReference>
<evidence type="ECO:0000256" key="2">
    <source>
        <dbReference type="ARBA" id="ARBA00022737"/>
    </source>
</evidence>
<dbReference type="InterPro" id="IPR003591">
    <property type="entry name" value="Leu-rich_rpt_typical-subtyp"/>
</dbReference>
<feature type="signal peptide" evidence="5">
    <location>
        <begin position="1"/>
        <end position="23"/>
    </location>
</feature>
<feature type="compositionally biased region" description="Basic and acidic residues" evidence="3">
    <location>
        <begin position="303"/>
        <end position="315"/>
    </location>
</feature>